<gene>
    <name evidence="1" type="ORF">PHLCEN_2v10396</name>
</gene>
<dbReference type="SUPFAM" id="SSF50969">
    <property type="entry name" value="YVTN repeat-like/Quinoprotein amine dehydrogenase"/>
    <property type="match status" value="1"/>
</dbReference>
<evidence type="ECO:0000313" key="1">
    <source>
        <dbReference type="EMBL" id="PSR73752.1"/>
    </source>
</evidence>
<name>A0A2R6NMY8_9APHY</name>
<dbReference type="EMBL" id="MLYV02001063">
    <property type="protein sequence ID" value="PSR73752.1"/>
    <property type="molecule type" value="Genomic_DNA"/>
</dbReference>
<dbReference type="STRING" id="98765.A0A2R6NMY8"/>
<reference evidence="1 2" key="1">
    <citation type="submission" date="2018-02" db="EMBL/GenBank/DDBJ databases">
        <title>Genome sequence of the basidiomycete white-rot fungus Phlebia centrifuga.</title>
        <authorList>
            <person name="Granchi Z."/>
            <person name="Peng M."/>
            <person name="de Vries R.P."/>
            <person name="Hilden K."/>
            <person name="Makela M.R."/>
            <person name="Grigoriev I."/>
            <person name="Riley R."/>
        </authorList>
    </citation>
    <scope>NUCLEOTIDE SEQUENCE [LARGE SCALE GENOMIC DNA]</scope>
    <source>
        <strain evidence="1 2">FBCC195</strain>
    </source>
</reference>
<dbReference type="Proteomes" id="UP000186601">
    <property type="component" value="Unassembled WGS sequence"/>
</dbReference>
<dbReference type="InterPro" id="IPR011044">
    <property type="entry name" value="Quino_amine_DH_bsu"/>
</dbReference>
<keyword evidence="2" id="KW-1185">Reference proteome</keyword>
<dbReference type="OrthoDB" id="550575at2759"/>
<organism evidence="1 2">
    <name type="scientific">Hermanssonia centrifuga</name>
    <dbReference type="NCBI Taxonomy" id="98765"/>
    <lineage>
        <taxon>Eukaryota</taxon>
        <taxon>Fungi</taxon>
        <taxon>Dikarya</taxon>
        <taxon>Basidiomycota</taxon>
        <taxon>Agaricomycotina</taxon>
        <taxon>Agaricomycetes</taxon>
        <taxon>Polyporales</taxon>
        <taxon>Meruliaceae</taxon>
        <taxon>Hermanssonia</taxon>
    </lineage>
</organism>
<accession>A0A2R6NMY8</accession>
<comment type="caution">
    <text evidence="1">The sequence shown here is derived from an EMBL/GenBank/DDBJ whole genome shotgun (WGS) entry which is preliminary data.</text>
</comment>
<evidence type="ECO:0000313" key="2">
    <source>
        <dbReference type="Proteomes" id="UP000186601"/>
    </source>
</evidence>
<proteinExistence type="predicted"/>
<dbReference type="AlphaFoldDB" id="A0A2R6NMY8"/>
<sequence>MGVTFEEAIRTDDPNSQHLIGVKDWRTLCRCRFQLESNWSGRGPITSHMLCDRADVHRIKADERVGIVITSYGLGGIMVWDLDSGHALWGLPPTYVRTYAHCEYDSGFLIFDRYGQGKEVWRLASEFDASPLPCDERQQAICDAVARSLQGSSRGHFKPWGLLTTPELGRAFRFVYPTLIVAGYDKAYLYDIPSGQLVQVVENIQAVKDGNLLGEINYVEISPLHALICGTEQLRFFERGSGALVYKIAPTAEAIVSKRLAIDGNPGKATGKLQLVQLTTHEARPQVTIDDTEFVAVHASPDGKTVVALLSDCRLLVIKDIVEVIKGKRTLDESSMEILLQCNHHLPGLNPILSPAAVYLAFEHGHVGVVTVRIYLAIYTIKDSITYGAATRPRVSSYLLSTQLGMVL</sequence>
<protein>
    <submittedName>
        <fullName evidence="1">Uncharacterized protein</fullName>
    </submittedName>
</protein>